<dbReference type="PANTHER" id="PTHR31321:SF57">
    <property type="entry name" value="PECTINESTERASE 53-RELATED"/>
    <property type="match status" value="1"/>
</dbReference>
<dbReference type="InterPro" id="IPR011050">
    <property type="entry name" value="Pectin_lyase_fold/virulence"/>
</dbReference>
<feature type="domain" description="Pectinesterase catalytic" evidence="6">
    <location>
        <begin position="195"/>
        <end position="356"/>
    </location>
</feature>
<proteinExistence type="inferred from homology"/>
<dbReference type="InterPro" id="IPR000070">
    <property type="entry name" value="Pectinesterase_cat"/>
</dbReference>
<keyword evidence="3 5" id="KW-0063">Aspartyl esterase</keyword>
<comment type="catalytic activity">
    <reaction evidence="5">
        <text>[(1-&gt;4)-alpha-D-galacturonosyl methyl ester](n) + n H2O = [(1-&gt;4)-alpha-D-galacturonosyl](n) + n methanol + n H(+)</text>
        <dbReference type="Rhea" id="RHEA:22380"/>
        <dbReference type="Rhea" id="RHEA-COMP:14570"/>
        <dbReference type="Rhea" id="RHEA-COMP:14573"/>
        <dbReference type="ChEBI" id="CHEBI:15377"/>
        <dbReference type="ChEBI" id="CHEBI:15378"/>
        <dbReference type="ChEBI" id="CHEBI:17790"/>
        <dbReference type="ChEBI" id="CHEBI:140522"/>
        <dbReference type="ChEBI" id="CHEBI:140523"/>
        <dbReference type="EC" id="3.1.1.11"/>
    </reaction>
</comment>
<dbReference type="InterPro" id="IPR033131">
    <property type="entry name" value="Pectinesterase_Asp_AS"/>
</dbReference>
<dbReference type="OrthoDB" id="9804686at2"/>
<reference evidence="7 8" key="1">
    <citation type="submission" date="2018-01" db="EMBL/GenBank/DDBJ databases">
        <title>Genome sequence of the PGP bacterium Paenibacillus illinoisensis E3.</title>
        <authorList>
            <person name="Rolli E."/>
            <person name="Marasco R."/>
            <person name="Bessem C."/>
            <person name="Michoud G."/>
            <person name="Gaiarsa S."/>
            <person name="Borin S."/>
            <person name="Daffonchio D."/>
        </authorList>
    </citation>
    <scope>NUCLEOTIDE SEQUENCE [LARGE SCALE GENOMIC DNA]</scope>
    <source>
        <strain evidence="7 8">E3</strain>
    </source>
</reference>
<dbReference type="EMBL" id="PRLG01000039">
    <property type="protein sequence ID" value="PYY25089.1"/>
    <property type="molecule type" value="Genomic_DNA"/>
</dbReference>
<comment type="pathway">
    <text evidence="5">Glycan metabolism; pectin degradation; 2-dehydro-3-deoxy-D-gluconate from pectin: step 1/5.</text>
</comment>
<dbReference type="UniPathway" id="UPA00545">
    <property type="reaction ID" value="UER00823"/>
</dbReference>
<dbReference type="PROSITE" id="PS00503">
    <property type="entry name" value="PECTINESTERASE_2"/>
    <property type="match status" value="1"/>
</dbReference>
<dbReference type="GO" id="GO:0009279">
    <property type="term" value="C:cell outer membrane"/>
    <property type="evidence" value="ECO:0007669"/>
    <property type="project" value="TreeGrafter"/>
</dbReference>
<dbReference type="Gene3D" id="2.160.20.10">
    <property type="entry name" value="Single-stranded right-handed beta-helix, Pectin lyase-like"/>
    <property type="match status" value="1"/>
</dbReference>
<feature type="active site" evidence="4">
    <location>
        <position position="211"/>
    </location>
</feature>
<evidence type="ECO:0000256" key="1">
    <source>
        <dbReference type="ARBA" id="ARBA00008891"/>
    </source>
</evidence>
<dbReference type="PANTHER" id="PTHR31321">
    <property type="entry name" value="ACYL-COA THIOESTER HYDROLASE YBHC-RELATED"/>
    <property type="match status" value="1"/>
</dbReference>
<dbReference type="GO" id="GO:0030599">
    <property type="term" value="F:pectinesterase activity"/>
    <property type="evidence" value="ECO:0007669"/>
    <property type="project" value="UniProtKB-UniRule"/>
</dbReference>
<dbReference type="AlphaFoldDB" id="A0A2W0C4Q2"/>
<dbReference type="SUPFAM" id="SSF51126">
    <property type="entry name" value="Pectin lyase-like"/>
    <property type="match status" value="1"/>
</dbReference>
<feature type="domain" description="Pectinesterase catalytic" evidence="6">
    <location>
        <begin position="36"/>
        <end position="172"/>
    </location>
</feature>
<evidence type="ECO:0000256" key="5">
    <source>
        <dbReference type="RuleBase" id="RU000589"/>
    </source>
</evidence>
<dbReference type="GO" id="GO:0042545">
    <property type="term" value="P:cell wall modification"/>
    <property type="evidence" value="ECO:0007669"/>
    <property type="project" value="UniProtKB-UniRule"/>
</dbReference>
<dbReference type="Pfam" id="PF01095">
    <property type="entry name" value="Pectinesterase"/>
    <property type="match status" value="2"/>
</dbReference>
<name>A0A2W0C4Q2_9BACL</name>
<evidence type="ECO:0000313" key="7">
    <source>
        <dbReference type="EMBL" id="PYY25089.1"/>
    </source>
</evidence>
<sequence length="364" mass="40660">MEAYKNNSCINRLETKAVDEQVFNGINQSCPSRYYTVAQDGSGDFSTIQAAINAMPDNAINALEIRIKQGVYYEKLHMDKPKIHLIGEGAEQTVITYDDYALKKFPDGQLYHTFHSYTAFIGEDDFTAEGLSFVNSAGPGKDVGQALAIYVDGDRAAFRNCRFIGHQDTIFTGPLPPKPMDRSFFGGPRDGAERRKLRQYFEDCYIEGDVDFIFGSATAVFKGCEIFSQNRISDTAPAENTVNGWITAASTPEDVRHGYVFIDCTLTSNAPPQSIYLGRPWRNHAKVCFLNCWMGAHVKMEGWHNWNKPDAETTVVYAEFNSKGPGAASTEERVSWAKRLTEEEASEYTAAHILSGVDGWLPFR</sequence>
<dbReference type="InterPro" id="IPR012334">
    <property type="entry name" value="Pectin_lyas_fold"/>
</dbReference>
<evidence type="ECO:0000259" key="6">
    <source>
        <dbReference type="Pfam" id="PF01095"/>
    </source>
</evidence>
<comment type="caution">
    <text evidence="7">The sequence shown here is derived from an EMBL/GenBank/DDBJ whole genome shotgun (WGS) entry which is preliminary data.</text>
</comment>
<evidence type="ECO:0000256" key="4">
    <source>
        <dbReference type="PROSITE-ProRule" id="PRU10040"/>
    </source>
</evidence>
<protein>
    <recommendedName>
        <fullName evidence="5">Pectinesterase</fullName>
        <ecNumber evidence="5">3.1.1.11</ecNumber>
    </recommendedName>
</protein>
<comment type="similarity">
    <text evidence="1">Belongs to the pectinesterase family.</text>
</comment>
<organism evidence="7 8">
    <name type="scientific">Paenibacillus illinoisensis</name>
    <dbReference type="NCBI Taxonomy" id="59845"/>
    <lineage>
        <taxon>Bacteria</taxon>
        <taxon>Bacillati</taxon>
        <taxon>Bacillota</taxon>
        <taxon>Bacilli</taxon>
        <taxon>Bacillales</taxon>
        <taxon>Paenibacillaceae</taxon>
        <taxon>Paenibacillus</taxon>
    </lineage>
</organism>
<evidence type="ECO:0000256" key="2">
    <source>
        <dbReference type="ARBA" id="ARBA00022801"/>
    </source>
</evidence>
<evidence type="ECO:0000256" key="3">
    <source>
        <dbReference type="ARBA" id="ARBA00023085"/>
    </source>
</evidence>
<dbReference type="Proteomes" id="UP000247459">
    <property type="component" value="Unassembled WGS sequence"/>
</dbReference>
<evidence type="ECO:0000313" key="8">
    <source>
        <dbReference type="Proteomes" id="UP000247459"/>
    </source>
</evidence>
<accession>A0A2W0C4Q2</accession>
<dbReference type="RefSeq" id="WP_110822956.1">
    <property type="nucleotide sequence ID" value="NZ_PRLG01000039.1"/>
</dbReference>
<keyword evidence="2 5" id="KW-0378">Hydrolase</keyword>
<dbReference type="GO" id="GO:0045490">
    <property type="term" value="P:pectin catabolic process"/>
    <property type="evidence" value="ECO:0007669"/>
    <property type="project" value="UniProtKB-UniRule"/>
</dbReference>
<gene>
    <name evidence="7" type="ORF">PIL02S_06683</name>
</gene>
<dbReference type="EC" id="3.1.1.11" evidence="5"/>